<gene>
    <name evidence="1" type="ORF">CVIRNUC_006694</name>
</gene>
<comment type="caution">
    <text evidence="1">The sequence shown here is derived from an EMBL/GenBank/DDBJ whole genome shotgun (WGS) entry which is preliminary data.</text>
</comment>
<reference evidence="1 2" key="1">
    <citation type="submission" date="2023-10" db="EMBL/GenBank/DDBJ databases">
        <authorList>
            <person name="Maclean D."/>
            <person name="Macfadyen A."/>
        </authorList>
    </citation>
    <scope>NUCLEOTIDE SEQUENCE [LARGE SCALE GENOMIC DNA]</scope>
</reference>
<accession>A0AAV1IB13</accession>
<dbReference type="AlphaFoldDB" id="A0AAV1IB13"/>
<name>A0AAV1IB13_9CHLO</name>
<protein>
    <submittedName>
        <fullName evidence="1">Uncharacterized protein</fullName>
    </submittedName>
</protein>
<sequence>MWELCARLHFLAGPPGLASASAPIQWCFAEERSMGKSAPEEHIQQSSGLRVPSAHLTGGVHGQLVPAGTAHAQKTREVSGVGALPPRAWPAAPHQLFKLLLNVPACALSILVQGACDFMRAGLSWRPGLPGATAIDWQH</sequence>
<dbReference type="Proteomes" id="UP001314263">
    <property type="component" value="Unassembled WGS sequence"/>
</dbReference>
<organism evidence="1 2">
    <name type="scientific">Coccomyxa viridis</name>
    <dbReference type="NCBI Taxonomy" id="1274662"/>
    <lineage>
        <taxon>Eukaryota</taxon>
        <taxon>Viridiplantae</taxon>
        <taxon>Chlorophyta</taxon>
        <taxon>core chlorophytes</taxon>
        <taxon>Trebouxiophyceae</taxon>
        <taxon>Trebouxiophyceae incertae sedis</taxon>
        <taxon>Coccomyxaceae</taxon>
        <taxon>Coccomyxa</taxon>
    </lineage>
</organism>
<keyword evidence="2" id="KW-1185">Reference proteome</keyword>
<evidence type="ECO:0000313" key="1">
    <source>
        <dbReference type="EMBL" id="CAK0783495.1"/>
    </source>
</evidence>
<evidence type="ECO:0000313" key="2">
    <source>
        <dbReference type="Proteomes" id="UP001314263"/>
    </source>
</evidence>
<proteinExistence type="predicted"/>
<dbReference type="EMBL" id="CAUYUE010000008">
    <property type="protein sequence ID" value="CAK0783495.1"/>
    <property type="molecule type" value="Genomic_DNA"/>
</dbReference>